<evidence type="ECO:0000313" key="3">
    <source>
        <dbReference type="Proteomes" id="UP001277561"/>
    </source>
</evidence>
<evidence type="ECO:0000259" key="1">
    <source>
        <dbReference type="PROSITE" id="PS50113"/>
    </source>
</evidence>
<evidence type="ECO:0000313" key="2">
    <source>
        <dbReference type="EMBL" id="MDX8332920.1"/>
    </source>
</evidence>
<proteinExistence type="predicted"/>
<comment type="caution">
    <text evidence="2">The sequence shown here is derived from an EMBL/GenBank/DDBJ whole genome shotgun (WGS) entry which is preliminary data.</text>
</comment>
<dbReference type="RefSeq" id="WP_320188942.1">
    <property type="nucleotide sequence ID" value="NZ_CP192765.1"/>
</dbReference>
<dbReference type="EMBL" id="JAVRAD010000028">
    <property type="protein sequence ID" value="MDX8332920.1"/>
    <property type="molecule type" value="Genomic_DNA"/>
</dbReference>
<dbReference type="NCBIfam" id="TIGR00229">
    <property type="entry name" value="sensory_box"/>
    <property type="match status" value="1"/>
</dbReference>
<dbReference type="Gene3D" id="2.10.70.100">
    <property type="match status" value="1"/>
</dbReference>
<gene>
    <name evidence="2" type="ORF">RMS29_27370</name>
</gene>
<sequence>MGTRPNDRERASEAVNTALLPDGDGRYDIEYRTVGLEDGIERTVAARGGAIFADGKAVRFIGTVIDISERKKIDAALLASETALLAERVELDLLNRTLEDRVVKRTAELEEEMAGRGRAEEALRQAQKMEGLNRPLYRT</sequence>
<keyword evidence="3" id="KW-1185">Reference proteome</keyword>
<dbReference type="InterPro" id="IPR000700">
    <property type="entry name" value="PAS-assoc_C"/>
</dbReference>
<dbReference type="InterPro" id="IPR000014">
    <property type="entry name" value="PAS"/>
</dbReference>
<feature type="domain" description="PAC" evidence="1">
    <location>
        <begin position="27"/>
        <end position="79"/>
    </location>
</feature>
<name>A0ABU4W555_9HYPH</name>
<dbReference type="SUPFAM" id="SSF55785">
    <property type="entry name" value="PYP-like sensor domain (PAS domain)"/>
    <property type="match status" value="1"/>
</dbReference>
<reference evidence="2" key="1">
    <citation type="journal article" date="2023" name="Phytobiomes J">
        <title>Deciphering the key players within the bacterial microbiota associated with aerial crown gall tumors on rhododendron: Insights into the gallobiome.</title>
        <authorList>
            <person name="Kuzmanovic N."/>
            <person name="Nesme J."/>
            <person name="Wolf J."/>
            <person name="Neumann-Schaal M."/>
            <person name="Petersen J."/>
            <person name="Fernandez-Gnecco G."/>
            <person name="Sproeer C."/>
            <person name="Bunk B."/>
            <person name="Overmann J."/>
            <person name="Sorensen S.J."/>
            <person name="Idczak E."/>
            <person name="Smalla K."/>
        </authorList>
    </citation>
    <scope>NUCLEOTIDE SEQUENCE [LARGE SCALE GENOMIC DNA]</scope>
    <source>
        <strain evidence="2">Rho-14.1</strain>
    </source>
</reference>
<accession>A0ABU4W555</accession>
<protein>
    <submittedName>
        <fullName evidence="2">PAS domain-containing protein</fullName>
    </submittedName>
</protein>
<dbReference type="PROSITE" id="PS50113">
    <property type="entry name" value="PAC"/>
    <property type="match status" value="1"/>
</dbReference>
<organism evidence="2 3">
    <name type="scientific">Agrobacterium rosae</name>
    <dbReference type="NCBI Taxonomy" id="1972867"/>
    <lineage>
        <taxon>Bacteria</taxon>
        <taxon>Pseudomonadati</taxon>
        <taxon>Pseudomonadota</taxon>
        <taxon>Alphaproteobacteria</taxon>
        <taxon>Hyphomicrobiales</taxon>
        <taxon>Rhizobiaceae</taxon>
        <taxon>Rhizobium/Agrobacterium group</taxon>
        <taxon>Agrobacterium</taxon>
    </lineage>
</organism>
<dbReference type="Proteomes" id="UP001277561">
    <property type="component" value="Unassembled WGS sequence"/>
</dbReference>
<dbReference type="InterPro" id="IPR035965">
    <property type="entry name" value="PAS-like_dom_sf"/>
</dbReference>